<sequence>MISGEPIWSDDESAEKGLRDLNFSMCGREDLTLHIEELRAKGEQQCNKVWAKGKIAYRCRTCQLNDSSAICVDCFQAGDHRNHDYVMYHSESGGCCDCGDKDAWKISGFCNIHGSLQVQMCTLADELVDKTHEAVRCVLRELSIWIVIQKKTIGPMHEHHETMTLKYLQWSQQVCSVDVLRNIVCEDVIRNFVQRWDESPNLTSPLELLLDTLPSMSQRVIEAETTLFLQLLYKSEFKHDFSEVLKDKYEKIVIPAVNDEVPNYDYVDTNLDRVMVQLFNVPDITNKLIEDHNLLECFTTVFCDVISRCTKGDPSIVDVEHGAIKRKVYLRPQGDLRLILNTNVAVNMLRNQADLFKKILETLTHLQWMNPYIQGQDVKIENAWTLSIQLEMNSMAIVFQLVSRCYQHSDDLVKKKTLILAADYTLKALRDYLGKARLRYTGSLAPDSQTSSLHIPLHRTLTAVLAKLILLNWDEHNGSFFPALNFTYTEEEVMSLIWQPLRICVWMAQIRAQMWNAISGEFSRLELIYRGSFWHDQSMDMDLLLLQFGTVARENMEQKIFVQMAECFELKEMVCSFLLDVKNPRLPSSKISLLQDFMRLVLLIVRGRRHTGVDDGECLRYDVVQWLCVRNQTYSQLCHALSAVPTDHHELAAILADVAIYHEPKISDRGHYELKAECWKEFDPLFGNYYLNELEEAQERAVSVGKQHQYWRIRAPSPAKQPYDRLSNLLHTMACHQFLINVLKYVSILVSEDSTVTDGEALGVIALQLMAVVVSDLENDPWSRGLKRSEQSLTEPQSSFPSNDISLNTYLRPCLKSDTTVCWTRGNSHLPSIHDLLLKLQKSKGSPRLVDSIKHVLDLLSIHCKNADEAETSGSQVPSTNLQVVSLAAEDEQWVRNEEQKKRDRQKAILDQFAVRQKAFLEQQLEEDDVVNALEDAEGKGQTSEETTVGSKASIVPSVDAVGNSSRVEGTSMAMETSYSHDGYECVLCKSMRDPDNSPAGWIALVQQYSLPSLVLSRGEVVDNFEDVEALVNRPSPRGLDTLEDQESKQLTTVMYDTDVYGVGSIDRQAPEHVQCCGHQMHLSCFQDYYNSLVRRHSSETGYPGKGLVDLGRCEFLCPTCRRLANVILPHVDTTILERQESQESRDFQAALKSITNSITFFTSQTLRVRSNSAIFKEDTTSCQVVWEVLALNIVHCELVTREEGPLKVDGASSSSSSSSSTVQPKDQQTWGGPSAHWIALQELGKLAMFINIARHTEKGQWRVNLRKAMKYFSKNPLLETIIPASDTNELEKDGLGKKKETAERVPLVKSIQQSDMASPSKPEMKSEGGGETNVSQLPTMLMANFWTQETRGSSSKVDVQEDVKDKEHPTDWISDICDNEIFAADPFKLLVVLLITYSGQPKPSVILLMVKFAYVIAVAQASRALWQLRMEAGGSQNLSSSIQMACLPFLRRAALLVQIITGKDLDGLWDGPAGQKVMDAAYLVTELHLPDPASTLNFGASDGRAYSFEMRLEHLQWGQRSPKLYKVPEKVVLHSLPRVYQELLAKYIHGKEQCTSCKQLPKEPAICLICGDLLCYSQELCGKQGNKNRTCHAKNDSEESGDGICIFFLLRSTQLVLIRGNRVFTGLSIYLDHHGEEDLYLRRSQLLYLNDVRMNEVRRLWLTAGFDYDSYILHHSRQRGLRKSFGYSR</sequence>
<dbReference type="Gene3D" id="2.10.110.30">
    <property type="match status" value="1"/>
</dbReference>
<dbReference type="PROSITE" id="PS51157">
    <property type="entry name" value="ZF_UBR"/>
    <property type="match status" value="1"/>
</dbReference>
<evidence type="ECO:0000313" key="12">
    <source>
        <dbReference type="EMBL" id="CAK9276121.1"/>
    </source>
</evidence>
<evidence type="ECO:0000256" key="4">
    <source>
        <dbReference type="ARBA" id="ARBA00022771"/>
    </source>
</evidence>
<dbReference type="CDD" id="cd16482">
    <property type="entry name" value="RING-H2_UBR1-like"/>
    <property type="match status" value="1"/>
</dbReference>
<dbReference type="InterPro" id="IPR055194">
    <property type="entry name" value="UBR1-like_WH"/>
</dbReference>
<dbReference type="Pfam" id="PF22960">
    <property type="entry name" value="WHD_UBR1"/>
    <property type="match status" value="1"/>
</dbReference>
<evidence type="ECO:0000256" key="2">
    <source>
        <dbReference type="ARBA" id="ARBA00022679"/>
    </source>
</evidence>
<evidence type="ECO:0000256" key="1">
    <source>
        <dbReference type="ARBA" id="ARBA00000900"/>
    </source>
</evidence>
<comment type="function">
    <text evidence="9">Ubiquitin ligase protein which is a component of the N-end rule pathway. Recognizes and binds to proteins bearing specific N-terminal residues that are destabilizing according to the N-end rule, leading to their ubiquitination and subsequent degradation.</text>
</comment>
<feature type="zinc finger region" description="UBR-type" evidence="8">
    <location>
        <begin position="44"/>
        <end position="115"/>
    </location>
</feature>
<keyword evidence="5 9" id="KW-0833">Ubl conjugation pathway</keyword>
<evidence type="ECO:0000259" key="11">
    <source>
        <dbReference type="PROSITE" id="PS51157"/>
    </source>
</evidence>
<keyword evidence="13" id="KW-1185">Reference proteome</keyword>
<comment type="catalytic activity">
    <reaction evidence="1 9">
        <text>S-ubiquitinyl-[E2 ubiquitin-conjugating enzyme]-L-cysteine + [acceptor protein]-L-lysine = [E2 ubiquitin-conjugating enzyme]-L-cysteine + N(6)-ubiquitinyl-[acceptor protein]-L-lysine.</text>
        <dbReference type="EC" id="2.3.2.27"/>
    </reaction>
</comment>
<protein>
    <recommendedName>
        <fullName evidence="9">E3 ubiquitin-protein ligase</fullName>
        <ecNumber evidence="9">2.3.2.27</ecNumber>
    </recommendedName>
</protein>
<proteinExistence type="inferred from homology"/>
<comment type="similarity">
    <text evidence="7 9">Belongs to the E3 ubiquitin-protein ligase UBR1-like family.</text>
</comment>
<dbReference type="InterPro" id="IPR044046">
    <property type="entry name" value="E3_ligase_UBR-like_C"/>
</dbReference>
<comment type="pathway">
    <text evidence="9">Protein modification; protein ubiquitination.</text>
</comment>
<evidence type="ECO:0000256" key="8">
    <source>
        <dbReference type="PROSITE-ProRule" id="PRU00508"/>
    </source>
</evidence>
<dbReference type="PANTHER" id="PTHR21497">
    <property type="entry name" value="UBIQUITIN LIGASE E3 ALPHA-RELATED"/>
    <property type="match status" value="1"/>
</dbReference>
<evidence type="ECO:0000256" key="5">
    <source>
        <dbReference type="ARBA" id="ARBA00022786"/>
    </source>
</evidence>
<dbReference type="Pfam" id="PF02207">
    <property type="entry name" value="zf-UBR"/>
    <property type="match status" value="1"/>
</dbReference>
<reference evidence="12" key="1">
    <citation type="submission" date="2024-02" db="EMBL/GenBank/DDBJ databases">
        <authorList>
            <consortium name="ELIXIR-Norway"/>
            <consortium name="Elixir Norway"/>
        </authorList>
    </citation>
    <scope>NUCLEOTIDE SEQUENCE</scope>
</reference>
<evidence type="ECO:0000256" key="7">
    <source>
        <dbReference type="ARBA" id="ARBA00046341"/>
    </source>
</evidence>
<evidence type="ECO:0000256" key="6">
    <source>
        <dbReference type="ARBA" id="ARBA00022833"/>
    </source>
</evidence>
<dbReference type="Pfam" id="PF18995">
    <property type="entry name" value="PRT6_C"/>
    <property type="match status" value="1"/>
</dbReference>
<keyword evidence="4 9" id="KW-0863">Zinc-finger</keyword>
<keyword evidence="6 9" id="KW-0862">Zinc</keyword>
<feature type="domain" description="UBR-type" evidence="11">
    <location>
        <begin position="44"/>
        <end position="115"/>
    </location>
</feature>
<evidence type="ECO:0000256" key="3">
    <source>
        <dbReference type="ARBA" id="ARBA00022723"/>
    </source>
</evidence>
<dbReference type="InterPro" id="IPR003126">
    <property type="entry name" value="Znf_UBR"/>
</dbReference>
<dbReference type="CDD" id="cd19673">
    <property type="entry name" value="UBR-box_UBR3"/>
    <property type="match status" value="1"/>
</dbReference>
<name>A0ABP0XCM0_9BRYO</name>
<evidence type="ECO:0000256" key="10">
    <source>
        <dbReference type="SAM" id="MobiDB-lite"/>
    </source>
</evidence>
<evidence type="ECO:0000313" key="13">
    <source>
        <dbReference type="Proteomes" id="UP001497444"/>
    </source>
</evidence>
<dbReference type="PANTHER" id="PTHR21497:SF24">
    <property type="entry name" value="E3 UBIQUITIN-PROTEIN LIGASE UBR1"/>
    <property type="match status" value="1"/>
</dbReference>
<dbReference type="SMART" id="SM00396">
    <property type="entry name" value="ZnF_UBR1"/>
    <property type="match status" value="1"/>
</dbReference>
<accession>A0ABP0XCM0</accession>
<dbReference type="Proteomes" id="UP001497444">
    <property type="component" value="Chromosome 7"/>
</dbReference>
<dbReference type="EC" id="2.3.2.27" evidence="9"/>
<evidence type="ECO:0000256" key="9">
    <source>
        <dbReference type="RuleBase" id="RU366018"/>
    </source>
</evidence>
<dbReference type="InterPro" id="IPR042065">
    <property type="entry name" value="E3_ELL-like"/>
</dbReference>
<keyword evidence="3 9" id="KW-0479">Metal-binding</keyword>
<feature type="compositionally biased region" description="Polar residues" evidence="10">
    <location>
        <begin position="1222"/>
        <end position="1232"/>
    </location>
</feature>
<dbReference type="EMBL" id="OZ020102">
    <property type="protein sequence ID" value="CAK9276121.1"/>
    <property type="molecule type" value="Genomic_DNA"/>
</dbReference>
<dbReference type="Gene3D" id="1.10.10.2670">
    <property type="entry name" value="E3 ubiquitin-protein ligase"/>
    <property type="match status" value="1"/>
</dbReference>
<organism evidence="12 13">
    <name type="scientific">Sphagnum jensenii</name>
    <dbReference type="NCBI Taxonomy" id="128206"/>
    <lineage>
        <taxon>Eukaryota</taxon>
        <taxon>Viridiplantae</taxon>
        <taxon>Streptophyta</taxon>
        <taxon>Embryophyta</taxon>
        <taxon>Bryophyta</taxon>
        <taxon>Sphagnophytina</taxon>
        <taxon>Sphagnopsida</taxon>
        <taxon>Sphagnales</taxon>
        <taxon>Sphagnaceae</taxon>
        <taxon>Sphagnum</taxon>
    </lineage>
</organism>
<gene>
    <name evidence="12" type="ORF">CSSPJE1EN1_LOCUS21599</name>
</gene>
<keyword evidence="2 9" id="KW-0808">Transferase</keyword>
<feature type="region of interest" description="Disordered" evidence="10">
    <location>
        <begin position="1207"/>
        <end position="1233"/>
    </location>
</feature>
<feature type="region of interest" description="Disordered" evidence="10">
    <location>
        <begin position="1312"/>
        <end position="1335"/>
    </location>
</feature>
<dbReference type="InterPro" id="IPR039164">
    <property type="entry name" value="UBR1-like"/>
</dbReference>